<keyword evidence="2" id="KW-1277">Toxin-antitoxin system</keyword>
<comment type="similarity">
    <text evidence="1">Belongs to the ParD antitoxin family.</text>
</comment>
<name>A0A6L9UI96_9HYPH</name>
<evidence type="ECO:0000313" key="4">
    <source>
        <dbReference type="Proteomes" id="UP000483035"/>
    </source>
</evidence>
<dbReference type="InterPro" id="IPR010985">
    <property type="entry name" value="Ribbon_hlx_hlx"/>
</dbReference>
<evidence type="ECO:0000313" key="3">
    <source>
        <dbReference type="EMBL" id="NEI73590.1"/>
    </source>
</evidence>
<dbReference type="InterPro" id="IPR038296">
    <property type="entry name" value="ParD_sf"/>
</dbReference>
<reference evidence="3 4" key="1">
    <citation type="submission" date="2019-12" db="EMBL/GenBank/DDBJ databases">
        <title>Rhizobium genotypes associated with high levels of biological nitrogen fixation by grain legumes in a temperate-maritime cropping system.</title>
        <authorList>
            <person name="Maluk M."/>
            <person name="Francesc Ferrando Molina F."/>
            <person name="Lopez Del Egido L."/>
            <person name="Lafos M."/>
            <person name="Langarica-Fuentes A."/>
            <person name="Gebre Yohannes G."/>
            <person name="Young M.W."/>
            <person name="Martin P."/>
            <person name="Gantlett R."/>
            <person name="Kenicer G."/>
            <person name="Hawes C."/>
            <person name="Begg G.S."/>
            <person name="Quilliam R.S."/>
            <person name="Squire G.R."/>
            <person name="Poole P.S."/>
            <person name="Young P.W."/>
            <person name="Iannetta P.M."/>
            <person name="James E.K."/>
        </authorList>
    </citation>
    <scope>NUCLEOTIDE SEQUENCE [LARGE SCALE GENOMIC DNA]</scope>
    <source>
        <strain evidence="3 4">JHI1118</strain>
    </source>
</reference>
<dbReference type="CDD" id="cd22231">
    <property type="entry name" value="RHH_NikR_HicB-like"/>
    <property type="match status" value="1"/>
</dbReference>
<dbReference type="Proteomes" id="UP000483035">
    <property type="component" value="Unassembled WGS sequence"/>
</dbReference>
<dbReference type="SUPFAM" id="SSF47598">
    <property type="entry name" value="Ribbon-helix-helix"/>
    <property type="match status" value="1"/>
</dbReference>
<comment type="caution">
    <text evidence="3">The sequence shown here is derived from an EMBL/GenBank/DDBJ whole genome shotgun (WGS) entry which is preliminary data.</text>
</comment>
<dbReference type="EMBL" id="WUEY01000020">
    <property type="protein sequence ID" value="NEI73590.1"/>
    <property type="molecule type" value="Genomic_DNA"/>
</dbReference>
<dbReference type="Gene3D" id="6.10.10.120">
    <property type="entry name" value="Antitoxin ParD1-like"/>
    <property type="match status" value="1"/>
</dbReference>
<dbReference type="PANTHER" id="PTHR36582:SF2">
    <property type="entry name" value="ANTITOXIN PARD"/>
    <property type="match status" value="1"/>
</dbReference>
<accession>A0A6L9UI96</accession>
<evidence type="ECO:0000256" key="2">
    <source>
        <dbReference type="ARBA" id="ARBA00022649"/>
    </source>
</evidence>
<dbReference type="Pfam" id="PF03693">
    <property type="entry name" value="ParD_antitoxin"/>
    <property type="match status" value="1"/>
</dbReference>
<organism evidence="3 4">
    <name type="scientific">Rhizobium lusitanum</name>
    <dbReference type="NCBI Taxonomy" id="293958"/>
    <lineage>
        <taxon>Bacteria</taxon>
        <taxon>Pseudomonadati</taxon>
        <taxon>Pseudomonadota</taxon>
        <taxon>Alphaproteobacteria</taxon>
        <taxon>Hyphomicrobiales</taxon>
        <taxon>Rhizobiaceae</taxon>
        <taxon>Rhizobium/Agrobacterium group</taxon>
        <taxon>Rhizobium</taxon>
    </lineage>
</organism>
<dbReference type="RefSeq" id="WP_163992065.1">
    <property type="nucleotide sequence ID" value="NZ_WUEY01000020.1"/>
</dbReference>
<dbReference type="InterPro" id="IPR022789">
    <property type="entry name" value="ParD"/>
</dbReference>
<dbReference type="PANTHER" id="PTHR36582">
    <property type="entry name" value="ANTITOXIN PARD"/>
    <property type="match status" value="1"/>
</dbReference>
<evidence type="ECO:0000256" key="1">
    <source>
        <dbReference type="ARBA" id="ARBA00008580"/>
    </source>
</evidence>
<dbReference type="NCBIfam" id="TIGR02606">
    <property type="entry name" value="antidote_CC2985"/>
    <property type="match status" value="1"/>
</dbReference>
<sequence>MATMNVSLPDPMKDWVEAQAKTGRYSNASDYVRDLIRRDQARNDKIAAMQAFVDAGLQSGVGTRSRDDLFAEAEARAKKS</sequence>
<dbReference type="AlphaFoldDB" id="A0A6L9UI96"/>
<gene>
    <name evidence="3" type="ORF">GR212_28970</name>
</gene>
<proteinExistence type="inferred from homology"/>
<protein>
    <submittedName>
        <fullName evidence="3">Type II toxin-antitoxin system ParD family antitoxin</fullName>
    </submittedName>
</protein>
<dbReference type="GO" id="GO:0006355">
    <property type="term" value="P:regulation of DNA-templated transcription"/>
    <property type="evidence" value="ECO:0007669"/>
    <property type="project" value="InterPro"/>
</dbReference>